<feature type="binding site" evidence="11">
    <location>
        <position position="18"/>
    </location>
    <ligand>
        <name>[4Fe-4S] cluster</name>
        <dbReference type="ChEBI" id="CHEBI:49883"/>
    </ligand>
</feature>
<dbReference type="PROSITE" id="PS51674">
    <property type="entry name" value="4FE4S_WBL"/>
    <property type="match status" value="1"/>
</dbReference>
<feature type="compositionally biased region" description="Basic and acidic residues" evidence="12">
    <location>
        <begin position="198"/>
        <end position="213"/>
    </location>
</feature>
<evidence type="ECO:0000256" key="1">
    <source>
        <dbReference type="ARBA" id="ARBA00004496"/>
    </source>
</evidence>
<feature type="domain" description="4Fe-4S Wbl-type" evidence="13">
    <location>
        <begin position="17"/>
        <end position="72"/>
    </location>
</feature>
<comment type="PTM">
    <text evidence="11">The Fe-S cluster can be nitrosylated by nitric oxide (NO).</text>
</comment>
<keyword evidence="5 11" id="KW-0408">Iron</keyword>
<evidence type="ECO:0000313" key="14">
    <source>
        <dbReference type="EMBL" id="MBE2998725.1"/>
    </source>
</evidence>
<evidence type="ECO:0000313" key="15">
    <source>
        <dbReference type="Proteomes" id="UP000806528"/>
    </source>
</evidence>
<keyword evidence="10 11" id="KW-0804">Transcription</keyword>
<reference evidence="14 15" key="1">
    <citation type="submission" date="2020-09" db="EMBL/GenBank/DDBJ databases">
        <title>Diversity and distribution of actinomycetes associated with coral in the coast of Hainan.</title>
        <authorList>
            <person name="Li F."/>
        </authorList>
    </citation>
    <scope>NUCLEOTIDE SEQUENCE [LARGE SCALE GENOMIC DNA]</scope>
    <source>
        <strain evidence="14 15">HNM0947</strain>
    </source>
</reference>
<comment type="PTM">
    <text evidence="11">Upon Fe-S cluster removal intramolecular disulfide bonds are formed.</text>
</comment>
<keyword evidence="15" id="KW-1185">Reference proteome</keyword>
<evidence type="ECO:0000256" key="9">
    <source>
        <dbReference type="ARBA" id="ARBA00023157"/>
    </source>
</evidence>
<comment type="caution">
    <text evidence="14">The sequence shown here is derived from an EMBL/GenBank/DDBJ whole genome shotgun (WGS) entry which is preliminary data.</text>
</comment>
<proteinExistence type="inferred from homology"/>
<dbReference type="Proteomes" id="UP000806528">
    <property type="component" value="Unassembled WGS sequence"/>
</dbReference>
<comment type="subcellular location">
    <subcellularLocation>
        <location evidence="1 11">Cytoplasm</location>
    </subcellularLocation>
</comment>
<accession>A0ABR9P4I7</accession>
<dbReference type="PANTHER" id="PTHR38839">
    <property type="entry name" value="TRANSCRIPTIONAL REGULATOR WHID-RELATED"/>
    <property type="match status" value="1"/>
</dbReference>
<feature type="binding site" evidence="11">
    <location>
        <position position="42"/>
    </location>
    <ligand>
        <name>[4Fe-4S] cluster</name>
        <dbReference type="ChEBI" id="CHEBI:49883"/>
    </ligand>
</feature>
<dbReference type="InterPro" id="IPR003482">
    <property type="entry name" value="Whib"/>
</dbReference>
<evidence type="ECO:0000256" key="8">
    <source>
        <dbReference type="ARBA" id="ARBA00023125"/>
    </source>
</evidence>
<keyword evidence="4 11" id="KW-0479">Metal-binding</keyword>
<dbReference type="RefSeq" id="WP_193121368.1">
    <property type="nucleotide sequence ID" value="NZ_JADBGI010000006.1"/>
</dbReference>
<comment type="similarity">
    <text evidence="2 11">Belongs to the WhiB family.</text>
</comment>
<keyword evidence="8 11" id="KW-0238">DNA-binding</keyword>
<feature type="compositionally biased region" description="Gly residues" evidence="12">
    <location>
        <begin position="164"/>
        <end position="174"/>
    </location>
</feature>
<evidence type="ECO:0000256" key="6">
    <source>
        <dbReference type="ARBA" id="ARBA00023014"/>
    </source>
</evidence>
<dbReference type="HAMAP" id="MF_01479">
    <property type="entry name" value="WhiB"/>
    <property type="match status" value="1"/>
</dbReference>
<feature type="binding site" evidence="11">
    <location>
        <position position="48"/>
    </location>
    <ligand>
        <name>[4Fe-4S] cluster</name>
        <dbReference type="ChEBI" id="CHEBI:49883"/>
    </ligand>
</feature>
<name>A0ABR9P4I7_9ACTN</name>
<feature type="region of interest" description="Disordered" evidence="12">
    <location>
        <begin position="73"/>
        <end position="102"/>
    </location>
</feature>
<dbReference type="EMBL" id="JADBGI010000006">
    <property type="protein sequence ID" value="MBE2998725.1"/>
    <property type="molecule type" value="Genomic_DNA"/>
</dbReference>
<dbReference type="Pfam" id="PF02467">
    <property type="entry name" value="Whib"/>
    <property type="match status" value="1"/>
</dbReference>
<feature type="binding site" evidence="11">
    <location>
        <position position="39"/>
    </location>
    <ligand>
        <name>[4Fe-4S] cluster</name>
        <dbReference type="ChEBI" id="CHEBI:49883"/>
    </ligand>
</feature>
<keyword evidence="9 11" id="KW-1015">Disulfide bond</keyword>
<comment type="function">
    <text evidence="11">Acts as a transcriptional regulator. Probably redox-responsive. The apo- but not holo-form probably binds DNA.</text>
</comment>
<gene>
    <name evidence="11" type="primary">whiB</name>
    <name evidence="14" type="ORF">IDM40_08420</name>
</gene>
<sequence>MKTLPPPTDPTWRTRAACRDEDTELFFDEDRQAEAQQVCAACPVRTDCFDAALATYEKYGVWGGATTHARTVERRRRLRGREPHYPAPPPPKEVASPPARVDATGSVRRLQALRADGHRTSDIAETALCSVKTMSAWCHTDRRRIDASLASSISRAYRDLAGQPPGGSGPGLGPEGRRSRAAARGWVPSTRWAGIDLDDPRSRPHPDASETAA</sequence>
<evidence type="ECO:0000256" key="3">
    <source>
        <dbReference type="ARBA" id="ARBA00022485"/>
    </source>
</evidence>
<dbReference type="InterPro" id="IPR034768">
    <property type="entry name" value="4FE4S_WBL"/>
</dbReference>
<evidence type="ECO:0000259" key="13">
    <source>
        <dbReference type="PROSITE" id="PS51674"/>
    </source>
</evidence>
<evidence type="ECO:0000256" key="2">
    <source>
        <dbReference type="ARBA" id="ARBA00006597"/>
    </source>
</evidence>
<keyword evidence="3 11" id="KW-0004">4Fe-4S</keyword>
<protein>
    <recommendedName>
        <fullName evidence="11">Transcriptional regulator WhiB</fullName>
    </recommendedName>
</protein>
<evidence type="ECO:0000256" key="4">
    <source>
        <dbReference type="ARBA" id="ARBA00022723"/>
    </source>
</evidence>
<evidence type="ECO:0000256" key="12">
    <source>
        <dbReference type="SAM" id="MobiDB-lite"/>
    </source>
</evidence>
<evidence type="ECO:0000256" key="5">
    <source>
        <dbReference type="ARBA" id="ARBA00023004"/>
    </source>
</evidence>
<keyword evidence="11" id="KW-0963">Cytoplasm</keyword>
<keyword evidence="6 11" id="KW-0411">Iron-sulfur</keyword>
<comment type="cofactor">
    <cofactor evidence="11">
        <name>[4Fe-4S] cluster</name>
        <dbReference type="ChEBI" id="CHEBI:49883"/>
    </cofactor>
    <text evidence="11">Binds 1 [4Fe-4S] cluster per subunit. Following nitrosylation of the [4Fe-4S] cluster binds 1 [4Fe-8(NO)] cluster per subunit.</text>
</comment>
<evidence type="ECO:0000256" key="7">
    <source>
        <dbReference type="ARBA" id="ARBA00023015"/>
    </source>
</evidence>
<keyword evidence="7 11" id="KW-0805">Transcription regulation</keyword>
<evidence type="ECO:0000256" key="10">
    <source>
        <dbReference type="ARBA" id="ARBA00023163"/>
    </source>
</evidence>
<evidence type="ECO:0000256" key="11">
    <source>
        <dbReference type="HAMAP-Rule" id="MF_01479"/>
    </source>
</evidence>
<organism evidence="14 15">
    <name type="scientific">Nocardiopsis coralli</name>
    <dbReference type="NCBI Taxonomy" id="2772213"/>
    <lineage>
        <taxon>Bacteria</taxon>
        <taxon>Bacillati</taxon>
        <taxon>Actinomycetota</taxon>
        <taxon>Actinomycetes</taxon>
        <taxon>Streptosporangiales</taxon>
        <taxon>Nocardiopsidaceae</taxon>
        <taxon>Nocardiopsis</taxon>
    </lineage>
</organism>
<feature type="region of interest" description="Disordered" evidence="12">
    <location>
        <begin position="157"/>
        <end position="213"/>
    </location>
</feature>